<name>A0A2T3J637_9GAMM</name>
<gene>
    <name evidence="1" type="ORF">C9J12_28740</name>
</gene>
<proteinExistence type="predicted"/>
<dbReference type="AlphaFoldDB" id="A0A2T3J637"/>
<dbReference type="Gene3D" id="3.30.2310.20">
    <property type="entry name" value="RelE-like"/>
    <property type="match status" value="1"/>
</dbReference>
<comment type="caution">
    <text evidence="1">The sequence shown here is derived from an EMBL/GenBank/DDBJ whole genome shotgun (WGS) entry which is preliminary data.</text>
</comment>
<reference evidence="1 2" key="1">
    <citation type="submission" date="2018-01" db="EMBL/GenBank/DDBJ databases">
        <title>Whole genome sequencing of Histamine producing bacteria.</title>
        <authorList>
            <person name="Butler K."/>
        </authorList>
    </citation>
    <scope>NUCLEOTIDE SEQUENCE [LARGE SCALE GENOMIC DNA]</scope>
    <source>
        <strain evidence="1 2">JCM 12947</strain>
    </source>
</reference>
<organism evidence="1 2">
    <name type="scientific">Photobacterium frigidiphilum</name>
    <dbReference type="NCBI Taxonomy" id="264736"/>
    <lineage>
        <taxon>Bacteria</taxon>
        <taxon>Pseudomonadati</taxon>
        <taxon>Pseudomonadota</taxon>
        <taxon>Gammaproteobacteria</taxon>
        <taxon>Vibrionales</taxon>
        <taxon>Vibrionaceae</taxon>
        <taxon>Photobacterium</taxon>
    </lineage>
</organism>
<evidence type="ECO:0000313" key="2">
    <source>
        <dbReference type="Proteomes" id="UP000240987"/>
    </source>
</evidence>
<dbReference type="OrthoDB" id="5827669at2"/>
<evidence type="ECO:0000313" key="1">
    <source>
        <dbReference type="EMBL" id="PSU42619.1"/>
    </source>
</evidence>
<dbReference type="RefSeq" id="WP_107246677.1">
    <property type="nucleotide sequence ID" value="NZ_PYMJ01000064.1"/>
</dbReference>
<accession>A0A2T3J637</accession>
<dbReference type="InterPro" id="IPR035093">
    <property type="entry name" value="RelE/ParE_toxin_dom_sf"/>
</dbReference>
<dbReference type="Proteomes" id="UP000240987">
    <property type="component" value="Unassembled WGS sequence"/>
</dbReference>
<sequence length="113" mass="13497">MAQPEILYTETCYNTIDDRINYFSQWNDENAVIERMEVLINRFENNVSDNPEIYSRCRELSEFGITDIRQFSADGFRVLYEYNETLNKITVLLLLSDKQDLQKTLVDYCLIYK</sequence>
<keyword evidence="2" id="KW-1185">Reference proteome</keyword>
<protein>
    <submittedName>
        <fullName evidence="1">Type II toxin-antitoxin system RelE/ParE family toxin</fullName>
    </submittedName>
</protein>
<dbReference type="EMBL" id="PYMJ01000064">
    <property type="protein sequence ID" value="PSU42619.1"/>
    <property type="molecule type" value="Genomic_DNA"/>
</dbReference>